<reference evidence="2 3" key="1">
    <citation type="journal article" date="2018" name="ISME J.">
        <title>Endosymbiont genomes yield clues of tubeworm success.</title>
        <authorList>
            <person name="Li Y."/>
            <person name="Liles M.R."/>
            <person name="Halanych K.M."/>
        </authorList>
    </citation>
    <scope>NUCLEOTIDE SEQUENCE [LARGE SCALE GENOMIC DNA]</scope>
    <source>
        <strain evidence="2">A1462</strain>
    </source>
</reference>
<dbReference type="GO" id="GO:0016788">
    <property type="term" value="F:hydrolase activity, acting on ester bonds"/>
    <property type="evidence" value="ECO:0007669"/>
    <property type="project" value="InterPro"/>
</dbReference>
<dbReference type="SUPFAM" id="SSF52266">
    <property type="entry name" value="SGNH hydrolase"/>
    <property type="match status" value="1"/>
</dbReference>
<dbReference type="Pfam" id="PF00657">
    <property type="entry name" value="Lipase_GDSL"/>
    <property type="match status" value="1"/>
</dbReference>
<organism evidence="2 3">
    <name type="scientific">endosymbiont of Escarpia spicata</name>
    <dbReference type="NCBI Taxonomy" id="2200908"/>
    <lineage>
        <taxon>Bacteria</taxon>
        <taxon>Pseudomonadati</taxon>
        <taxon>Pseudomonadota</taxon>
        <taxon>Gammaproteobacteria</taxon>
        <taxon>sulfur-oxidizing symbionts</taxon>
    </lineage>
</organism>
<dbReference type="CDD" id="cd01846">
    <property type="entry name" value="fatty_acyltransferase_like"/>
    <property type="match status" value="1"/>
</dbReference>
<dbReference type="Gene3D" id="3.40.50.1110">
    <property type="entry name" value="SGNH hydrolase"/>
    <property type="match status" value="1"/>
</dbReference>
<dbReference type="InterPro" id="IPR001087">
    <property type="entry name" value="GDSL"/>
</dbReference>
<dbReference type="InterPro" id="IPR051058">
    <property type="entry name" value="GDSL_Est/Lipase"/>
</dbReference>
<keyword evidence="1" id="KW-0378">Hydrolase</keyword>
<dbReference type="Proteomes" id="UP000254771">
    <property type="component" value="Unassembled WGS sequence"/>
</dbReference>
<keyword evidence="3" id="KW-1185">Reference proteome</keyword>
<evidence type="ECO:0000313" key="3">
    <source>
        <dbReference type="Proteomes" id="UP000254771"/>
    </source>
</evidence>
<dbReference type="PANTHER" id="PTHR45648">
    <property type="entry name" value="GDSL LIPASE/ACYLHYDROLASE FAMILY PROTEIN (AFU_ORTHOLOGUE AFUA_4G14700)"/>
    <property type="match status" value="1"/>
</dbReference>
<dbReference type="EMBL" id="QFXE01000006">
    <property type="protein sequence ID" value="RDH87215.1"/>
    <property type="molecule type" value="Genomic_DNA"/>
</dbReference>
<dbReference type="AlphaFoldDB" id="A0A370DRI4"/>
<evidence type="ECO:0000313" key="2">
    <source>
        <dbReference type="EMBL" id="RDH87215.1"/>
    </source>
</evidence>
<accession>A0A370DRI4</accession>
<comment type="caution">
    <text evidence="2">The sequence shown here is derived from an EMBL/GenBank/DDBJ whole genome shotgun (WGS) entry which is preliminary data.</text>
</comment>
<name>A0A370DRI4_9GAMM</name>
<dbReference type="PANTHER" id="PTHR45648:SF22">
    <property type="entry name" value="GDSL LIPASE_ACYLHYDROLASE FAMILY PROTEIN (AFU_ORTHOLOGUE AFUA_4G14700)"/>
    <property type="match status" value="1"/>
</dbReference>
<sequence length="222" mass="22820">MLLLVLLWPLTTFASRFSDLYVFGDSLSDQGNVATITGGLIPPPEYTDGINGGRFTNGLNYVDYFSDRLGLPTGSSVLGGNNYAYGGARSFAHPLGAFGALSLNEQKDLYLGGLGMTPADADALFIVWSGSNDMSDILDQALVNPLYDPTADITIAVGGIAQVVGELAAIGAKDFLIPNVPDLGLVPLVTGGGAPVAGASFLTNLFNNALDASLAGGNSPLC</sequence>
<proteinExistence type="predicted"/>
<gene>
    <name evidence="2" type="ORF">DIZ78_05275</name>
</gene>
<protein>
    <submittedName>
        <fullName evidence="2">Uncharacterized protein</fullName>
    </submittedName>
</protein>
<evidence type="ECO:0000256" key="1">
    <source>
        <dbReference type="ARBA" id="ARBA00022801"/>
    </source>
</evidence>
<dbReference type="InterPro" id="IPR036514">
    <property type="entry name" value="SGNH_hydro_sf"/>
</dbReference>